<feature type="transmembrane region" description="Helical" evidence="1">
    <location>
        <begin position="59"/>
        <end position="80"/>
    </location>
</feature>
<accession>A0AAD8JN90</accession>
<reference evidence="2" key="2">
    <citation type="submission" date="2023-05" db="EMBL/GenBank/DDBJ databases">
        <authorList>
            <person name="Schelkunov M.I."/>
        </authorList>
    </citation>
    <scope>NUCLEOTIDE SEQUENCE</scope>
    <source>
        <strain evidence="2">Hsosn_3</strain>
        <tissue evidence="2">Leaf</tissue>
    </source>
</reference>
<evidence type="ECO:0000313" key="2">
    <source>
        <dbReference type="EMBL" id="KAK1405701.1"/>
    </source>
</evidence>
<evidence type="ECO:0000313" key="3">
    <source>
        <dbReference type="Proteomes" id="UP001237642"/>
    </source>
</evidence>
<keyword evidence="3" id="KW-1185">Reference proteome</keyword>
<gene>
    <name evidence="2" type="ORF">POM88_005306</name>
</gene>
<reference evidence="2" key="1">
    <citation type="submission" date="2023-02" db="EMBL/GenBank/DDBJ databases">
        <title>Genome of toxic invasive species Heracleum sosnowskyi carries increased number of genes despite the absence of recent whole-genome duplications.</title>
        <authorList>
            <person name="Schelkunov M."/>
            <person name="Shtratnikova V."/>
            <person name="Makarenko M."/>
            <person name="Klepikova A."/>
            <person name="Omelchenko D."/>
            <person name="Novikova G."/>
            <person name="Obukhova E."/>
            <person name="Bogdanov V."/>
            <person name="Penin A."/>
            <person name="Logacheva M."/>
        </authorList>
    </citation>
    <scope>NUCLEOTIDE SEQUENCE</scope>
    <source>
        <strain evidence="2">Hsosn_3</strain>
        <tissue evidence="2">Leaf</tissue>
    </source>
</reference>
<dbReference type="InterPro" id="IPR010608">
    <property type="entry name" value="DUF1195"/>
</dbReference>
<proteinExistence type="predicted"/>
<dbReference type="AlphaFoldDB" id="A0AAD8JN90"/>
<name>A0AAD8JN90_9APIA</name>
<organism evidence="2 3">
    <name type="scientific">Heracleum sosnowskyi</name>
    <dbReference type="NCBI Taxonomy" id="360622"/>
    <lineage>
        <taxon>Eukaryota</taxon>
        <taxon>Viridiplantae</taxon>
        <taxon>Streptophyta</taxon>
        <taxon>Embryophyta</taxon>
        <taxon>Tracheophyta</taxon>
        <taxon>Spermatophyta</taxon>
        <taxon>Magnoliopsida</taxon>
        <taxon>eudicotyledons</taxon>
        <taxon>Gunneridae</taxon>
        <taxon>Pentapetalae</taxon>
        <taxon>asterids</taxon>
        <taxon>campanulids</taxon>
        <taxon>Apiales</taxon>
        <taxon>Apiaceae</taxon>
        <taxon>Apioideae</taxon>
        <taxon>apioid superclade</taxon>
        <taxon>Tordylieae</taxon>
        <taxon>Tordyliinae</taxon>
        <taxon>Heracleum</taxon>
    </lineage>
</organism>
<keyword evidence="1" id="KW-0472">Membrane</keyword>
<keyword evidence="1" id="KW-1133">Transmembrane helix</keyword>
<dbReference type="EMBL" id="JAUIZM010000001">
    <property type="protein sequence ID" value="KAK1405701.1"/>
    <property type="molecule type" value="Genomic_DNA"/>
</dbReference>
<dbReference type="Proteomes" id="UP001237642">
    <property type="component" value="Unassembled WGS sequence"/>
</dbReference>
<protein>
    <submittedName>
        <fullName evidence="2">Polyol transporter 6</fullName>
    </submittedName>
</protein>
<dbReference type="Pfam" id="PF06708">
    <property type="entry name" value="DUF1195"/>
    <property type="match status" value="1"/>
</dbReference>
<sequence>MKAVDYYVQVVADTYKNPSVTSLVLKGESSSASFSTHHNNMIKCHAASSSIFGPTRNKLLALILILILAFWSMFTGSLTLNLSTAATNDFIDYPLHTDLDILEVEAREKMVRHMWDVYTHSKTIKLPTFWQRAFEAAYEDLISDVSSVRNIAVLEIAKMSMVSLNIIFESLPQPTAASETDRRTAKETGPSKLQKSRRRLLHVRELYYNTIL</sequence>
<dbReference type="PANTHER" id="PTHR34358:SF2">
    <property type="entry name" value="OS03G0411600 PROTEIN"/>
    <property type="match status" value="1"/>
</dbReference>
<evidence type="ECO:0000256" key="1">
    <source>
        <dbReference type="SAM" id="Phobius"/>
    </source>
</evidence>
<keyword evidence="1" id="KW-0812">Transmembrane</keyword>
<comment type="caution">
    <text evidence="2">The sequence shown here is derived from an EMBL/GenBank/DDBJ whole genome shotgun (WGS) entry which is preliminary data.</text>
</comment>
<dbReference type="PANTHER" id="PTHR34358">
    <property type="entry name" value="OS03G0411600 PROTEIN"/>
    <property type="match status" value="1"/>
</dbReference>